<dbReference type="GeneID" id="86054271"/>
<sequence length="421" mass="47035">MADTELSSKLYEKASAEQDKFRAWLVDQPPADILNHAVEYAVREDILMEIGALELPDDQARALLASPDTMADIYKTFSKMVDTGHMDVVRESIEDRAATLSMEQAVQEAVQMEMESQGKQEGVYLVDRSSLLHLKEVQGGDFEYTVFDKQTKEKTAEGKISLDDVLDGIDPTHDHLAAARAAAIGEAGLQSGPLGGSDVAQVGLTSLKDFRDSDIRRRSVWEPETLPKDDIRFINSGYEEQFRIPDGGTIQVEYPDRTFSAKCEYIDDYHTYVGSEVYHICQFAEVLERGGGVCRPEPELDAEQAAWKIGWNAYLAVECGAGHWDYHLYDEKFNETKSGELEVVGCSINEVRDMVLFDNKLERRSMTPTDYGMLMDKAAMQEQEAQDEKRESVLGQLSALKSSAKEHPAPAPAKKRDEASL</sequence>
<feature type="domain" description="Large polyvalent protein-associated" evidence="3">
    <location>
        <begin position="304"/>
        <end position="379"/>
    </location>
</feature>
<evidence type="ECO:0008006" key="6">
    <source>
        <dbReference type="Google" id="ProtNLM"/>
    </source>
</evidence>
<evidence type="ECO:0000259" key="3">
    <source>
        <dbReference type="Pfam" id="PF18830"/>
    </source>
</evidence>
<feature type="region of interest" description="Disordered" evidence="1">
    <location>
        <begin position="380"/>
        <end position="421"/>
    </location>
</feature>
<reference evidence="4 5" key="1">
    <citation type="submission" date="2016-10" db="EMBL/GenBank/DDBJ databases">
        <authorList>
            <person name="Varghese N."/>
            <person name="Submissions S."/>
        </authorList>
    </citation>
    <scope>NUCLEOTIDE SEQUENCE [LARGE SCALE GENOMIC DNA]</scope>
    <source>
        <strain evidence="4 5">NLAE-zl-C196</strain>
    </source>
</reference>
<name>A0A1I0D3D3_9FIRM</name>
<dbReference type="Pfam" id="PF18830">
    <property type="entry name" value="LPD16"/>
    <property type="match status" value="1"/>
</dbReference>
<feature type="compositionally biased region" description="Basic and acidic residues" evidence="1">
    <location>
        <begin position="403"/>
        <end position="421"/>
    </location>
</feature>
<evidence type="ECO:0000259" key="2">
    <source>
        <dbReference type="Pfam" id="PF12959"/>
    </source>
</evidence>
<dbReference type="Pfam" id="PF12959">
    <property type="entry name" value="DUF3848"/>
    <property type="match status" value="1"/>
</dbReference>
<gene>
    <name evidence="4" type="ORF">SAMN05216521_100418</name>
</gene>
<dbReference type="RefSeq" id="WP_081352010.1">
    <property type="nucleotide sequence ID" value="NZ_FOIO01000004.1"/>
</dbReference>
<evidence type="ECO:0000313" key="4">
    <source>
        <dbReference type="EMBL" id="SET26720.1"/>
    </source>
</evidence>
<evidence type="ECO:0000313" key="5">
    <source>
        <dbReference type="Proteomes" id="UP000182121"/>
    </source>
</evidence>
<dbReference type="Proteomes" id="UP000182121">
    <property type="component" value="Unassembled WGS sequence"/>
</dbReference>
<dbReference type="AlphaFoldDB" id="A0A1I0D3D3"/>
<evidence type="ECO:0000256" key="1">
    <source>
        <dbReference type="SAM" id="MobiDB-lite"/>
    </source>
</evidence>
<dbReference type="InterPro" id="IPR040568">
    <property type="entry name" value="LPD16"/>
</dbReference>
<organism evidence="4 5">
    <name type="scientific">Enterocloster clostridioformis</name>
    <dbReference type="NCBI Taxonomy" id="1531"/>
    <lineage>
        <taxon>Bacteria</taxon>
        <taxon>Bacillati</taxon>
        <taxon>Bacillota</taxon>
        <taxon>Clostridia</taxon>
        <taxon>Lachnospirales</taxon>
        <taxon>Lachnospiraceae</taxon>
        <taxon>Enterocloster</taxon>
    </lineage>
</organism>
<comment type="caution">
    <text evidence="4">The sequence shown here is derived from an EMBL/GenBank/DDBJ whole genome shotgun (WGS) entry which is preliminary data.</text>
</comment>
<dbReference type="InterPro" id="IPR024380">
    <property type="entry name" value="DUF3848"/>
</dbReference>
<protein>
    <recommendedName>
        <fullName evidence="6">DUF3848 domain-containing protein</fullName>
    </recommendedName>
</protein>
<proteinExistence type="predicted"/>
<accession>A0A1I0D3D3</accession>
<feature type="domain" description="DUF3848" evidence="2">
    <location>
        <begin position="8"/>
        <end position="98"/>
    </location>
</feature>
<dbReference type="EMBL" id="FOIO01000004">
    <property type="protein sequence ID" value="SET26720.1"/>
    <property type="molecule type" value="Genomic_DNA"/>
</dbReference>